<comment type="similarity">
    <text evidence="2">In the N-terminal section; belongs to the transposase 2 family.</text>
</comment>
<feature type="domain" description="Probable transposase IS891/IS1136/IS1341" evidence="6">
    <location>
        <begin position="169"/>
        <end position="271"/>
    </location>
</feature>
<sequence>MEEKKKITVTAKVKLIPSPEQAEQMLQTIRAYRQACNLVSQTVYMTRIRHVHSLHKLHYHELRNTFNLRSQMAQSVLKTVVARYKSAVSNGHPWTRVHFKKPEYDLVWHRDYSLSKQLFSINTLQGRVKVPFVMKGMETYFGSTWSFGSAKLVTKRGKWYLYIPMTREVEETALPLINQVVGIDLGINFVATTYDTAGESVFYPGRPIKDKRSQYKILRKTLQQVGTPSSRRKLKRIGERENRWMTQVNHVISKALVERYKPSTLFVVEDLTGIRKATEKVRVKDRYEFVSWSFYQLRQMIEYKAALRGAVVIAVDPRYTSQTCPKCTYKNKANRDKKKHCFCCRACGYRSNDDRVAAMNLQRIGMKYIAEGVM</sequence>
<dbReference type="EMBL" id="JAHLQJ010000005">
    <property type="protein sequence ID" value="MBU5671611.1"/>
    <property type="molecule type" value="Genomic_DNA"/>
</dbReference>
<dbReference type="NCBIfam" id="TIGR01766">
    <property type="entry name" value="IS200/IS605 family accessory protein TnpB-like domain"/>
    <property type="match status" value="1"/>
</dbReference>
<proteinExistence type="inferred from homology"/>
<gene>
    <name evidence="8" type="ORF">KQJ23_07165</name>
</gene>
<accession>A0ABS6FR10</accession>
<evidence type="ECO:0000256" key="4">
    <source>
        <dbReference type="ARBA" id="ARBA00023125"/>
    </source>
</evidence>
<dbReference type="InterPro" id="IPR010095">
    <property type="entry name" value="Cas12f1-like_TNB"/>
</dbReference>
<evidence type="ECO:0000259" key="6">
    <source>
        <dbReference type="Pfam" id="PF01385"/>
    </source>
</evidence>
<dbReference type="NCBIfam" id="NF040570">
    <property type="entry name" value="guided_TnpB"/>
    <property type="match status" value="1"/>
</dbReference>
<feature type="domain" description="Cas12f1-like TNB" evidence="7">
    <location>
        <begin position="294"/>
        <end position="361"/>
    </location>
</feature>
<dbReference type="RefSeq" id="WP_216478179.1">
    <property type="nucleotide sequence ID" value="NZ_JAHLQJ010000005.1"/>
</dbReference>
<dbReference type="Pfam" id="PF01385">
    <property type="entry name" value="OrfB_IS605"/>
    <property type="match status" value="1"/>
</dbReference>
<dbReference type="InterPro" id="IPR051399">
    <property type="entry name" value="RNA-guided_DNA_endo/Transpos"/>
</dbReference>
<evidence type="ECO:0000313" key="9">
    <source>
        <dbReference type="Proteomes" id="UP000743001"/>
    </source>
</evidence>
<evidence type="ECO:0000256" key="3">
    <source>
        <dbReference type="ARBA" id="ARBA00022578"/>
    </source>
</evidence>
<comment type="caution">
    <text evidence="8">The sequence shown here is derived from an EMBL/GenBank/DDBJ whole genome shotgun (WGS) entry which is preliminary data.</text>
</comment>
<evidence type="ECO:0000259" key="7">
    <source>
        <dbReference type="Pfam" id="PF07282"/>
    </source>
</evidence>
<evidence type="ECO:0000256" key="5">
    <source>
        <dbReference type="ARBA" id="ARBA00023172"/>
    </source>
</evidence>
<evidence type="ECO:0000256" key="2">
    <source>
        <dbReference type="ARBA" id="ARBA00011044"/>
    </source>
</evidence>
<reference evidence="8 9" key="1">
    <citation type="submission" date="2021-06" db="EMBL/GenBank/DDBJ databases">
        <authorList>
            <person name="Sun Q."/>
            <person name="Li D."/>
        </authorList>
    </citation>
    <scope>NUCLEOTIDE SEQUENCE [LARGE SCALE GENOMIC DNA]</scope>
    <source>
        <strain evidence="8 9">MSJ-6</strain>
    </source>
</reference>
<dbReference type="Pfam" id="PF07282">
    <property type="entry name" value="Cas12f1-like_TNB"/>
    <property type="match status" value="1"/>
</dbReference>
<comment type="similarity">
    <text evidence="1">In the C-terminal section; belongs to the transposase 35 family.</text>
</comment>
<keyword evidence="5" id="KW-0233">DNA recombination</keyword>
<keyword evidence="9" id="KW-1185">Reference proteome</keyword>
<dbReference type="PANTHER" id="PTHR30405:SF11">
    <property type="entry name" value="RNA-GUIDED DNA ENDONUCLEASE RV2885C-RELATED"/>
    <property type="match status" value="1"/>
</dbReference>
<keyword evidence="4" id="KW-0238">DNA-binding</keyword>
<dbReference type="PANTHER" id="PTHR30405">
    <property type="entry name" value="TRANSPOSASE"/>
    <property type="match status" value="1"/>
</dbReference>
<evidence type="ECO:0000313" key="8">
    <source>
        <dbReference type="EMBL" id="MBU5671611.1"/>
    </source>
</evidence>
<organism evidence="8 9">
    <name type="scientific">Paenibacillus brevis</name>
    <dbReference type="NCBI Taxonomy" id="2841508"/>
    <lineage>
        <taxon>Bacteria</taxon>
        <taxon>Bacillati</taxon>
        <taxon>Bacillota</taxon>
        <taxon>Bacilli</taxon>
        <taxon>Bacillales</taxon>
        <taxon>Paenibacillaceae</taxon>
        <taxon>Paenibacillus</taxon>
    </lineage>
</organism>
<protein>
    <submittedName>
        <fullName evidence="8">Transposase</fullName>
    </submittedName>
</protein>
<dbReference type="InterPro" id="IPR001959">
    <property type="entry name" value="Transposase"/>
</dbReference>
<dbReference type="Proteomes" id="UP000743001">
    <property type="component" value="Unassembled WGS sequence"/>
</dbReference>
<evidence type="ECO:0000256" key="1">
    <source>
        <dbReference type="ARBA" id="ARBA00008761"/>
    </source>
</evidence>
<name>A0ABS6FR10_9BACL</name>
<keyword evidence="3" id="KW-0815">Transposition</keyword>